<feature type="compositionally biased region" description="Low complexity" evidence="1">
    <location>
        <begin position="16"/>
        <end position="41"/>
    </location>
</feature>
<comment type="caution">
    <text evidence="2">The sequence shown here is derived from an EMBL/GenBank/DDBJ whole genome shotgun (WGS) entry which is preliminary data.</text>
</comment>
<sequence>MIRTKLPASPPWTFQPGKPSSSPDSGGPGGSCSCLNSGRPPSLGPSPAPPAPIAKRVIRTSRVGAATGWKRVRADRARWSGAPPGPRPKSGRRGGERGGEGAGPASGFATSLGSPHKMKARALAFSRTSEVLGRAPSRVSDLIRPVQPGPPRPPRAELASRKLQVRRLCSRGRPQSCRRLPAEMPGKKARKNAQPSPARAPAGRDLMGRRSWPGRGGRDGVEVSIGAGSARLLGASGLAWSAPLHVLSGRLVEVLRGVLSRTAETAREGPRFGIGMQRYFSGCRKPLRPPSIRTCPALATGKNSANAGASNQEKVIVTAGGDGRSSGHYLASQRFLRQASSSGVLDLGGPGARRDHTLHPQRKRKQR</sequence>
<evidence type="ECO:0000313" key="2">
    <source>
        <dbReference type="EMBL" id="KAK1337499.1"/>
    </source>
</evidence>
<gene>
    <name evidence="2" type="ORF">QTO34_002128</name>
</gene>
<protein>
    <submittedName>
        <fullName evidence="2">Uncharacterized protein</fullName>
    </submittedName>
</protein>
<organism evidence="2 3">
    <name type="scientific">Cnephaeus nilssonii</name>
    <name type="common">Northern bat</name>
    <name type="synonym">Eptesicus nilssonii</name>
    <dbReference type="NCBI Taxonomy" id="3371016"/>
    <lineage>
        <taxon>Eukaryota</taxon>
        <taxon>Metazoa</taxon>
        <taxon>Chordata</taxon>
        <taxon>Craniata</taxon>
        <taxon>Vertebrata</taxon>
        <taxon>Euteleostomi</taxon>
        <taxon>Mammalia</taxon>
        <taxon>Eutheria</taxon>
        <taxon>Laurasiatheria</taxon>
        <taxon>Chiroptera</taxon>
        <taxon>Yangochiroptera</taxon>
        <taxon>Vespertilionidae</taxon>
        <taxon>Cnephaeus</taxon>
    </lineage>
</organism>
<feature type="region of interest" description="Disordered" evidence="1">
    <location>
        <begin position="1"/>
        <end position="117"/>
    </location>
</feature>
<proteinExistence type="predicted"/>
<evidence type="ECO:0000256" key="1">
    <source>
        <dbReference type="SAM" id="MobiDB-lite"/>
    </source>
</evidence>
<dbReference type="AlphaFoldDB" id="A0AA40LN44"/>
<dbReference type="Proteomes" id="UP001177744">
    <property type="component" value="Unassembled WGS sequence"/>
</dbReference>
<dbReference type="EMBL" id="JAULJE010000011">
    <property type="protein sequence ID" value="KAK1337499.1"/>
    <property type="molecule type" value="Genomic_DNA"/>
</dbReference>
<name>A0AA40LN44_CNENI</name>
<reference evidence="2" key="1">
    <citation type="submission" date="2023-06" db="EMBL/GenBank/DDBJ databases">
        <title>Reference genome for the Northern bat (Eptesicus nilssonii), a most northern bat species.</title>
        <authorList>
            <person name="Laine V.N."/>
            <person name="Pulliainen A.T."/>
            <person name="Lilley T.M."/>
        </authorList>
    </citation>
    <scope>NUCLEOTIDE SEQUENCE</scope>
    <source>
        <strain evidence="2">BLF_Eptnil</strain>
        <tissue evidence="2">Kidney</tissue>
    </source>
</reference>
<feature type="compositionally biased region" description="Pro residues" evidence="1">
    <location>
        <begin position="42"/>
        <end position="52"/>
    </location>
</feature>
<feature type="region of interest" description="Disordered" evidence="1">
    <location>
        <begin position="342"/>
        <end position="367"/>
    </location>
</feature>
<accession>A0AA40LN44</accession>
<feature type="region of interest" description="Disordered" evidence="1">
    <location>
        <begin position="176"/>
        <end position="220"/>
    </location>
</feature>
<keyword evidence="3" id="KW-1185">Reference proteome</keyword>
<evidence type="ECO:0000313" key="3">
    <source>
        <dbReference type="Proteomes" id="UP001177744"/>
    </source>
</evidence>